<organism evidence="1 2">
    <name type="scientific">Sorangium cellulosum</name>
    <name type="common">Polyangium cellulosum</name>
    <dbReference type="NCBI Taxonomy" id="56"/>
    <lineage>
        <taxon>Bacteria</taxon>
        <taxon>Pseudomonadati</taxon>
        <taxon>Myxococcota</taxon>
        <taxon>Polyangia</taxon>
        <taxon>Polyangiales</taxon>
        <taxon>Polyangiaceae</taxon>
        <taxon>Sorangium</taxon>
    </lineage>
</organism>
<evidence type="ECO:0000313" key="2">
    <source>
        <dbReference type="Proteomes" id="UP000075420"/>
    </source>
</evidence>
<dbReference type="AlphaFoldDB" id="A0A150PUZ4"/>
<name>A0A150PUZ4_SORCE</name>
<gene>
    <name evidence="1" type="ORF">BE08_15650</name>
</gene>
<protein>
    <submittedName>
        <fullName evidence="1">Uncharacterized protein</fullName>
    </submittedName>
</protein>
<accession>A0A150PUZ4</accession>
<proteinExistence type="predicted"/>
<dbReference type="Proteomes" id="UP000075420">
    <property type="component" value="Unassembled WGS sequence"/>
</dbReference>
<comment type="caution">
    <text evidence="1">The sequence shown here is derived from an EMBL/GenBank/DDBJ whole genome shotgun (WGS) entry which is preliminary data.</text>
</comment>
<sequence length="221" mass="23231">MVLDSLEAVIHASASPRAWRRLVEAAGMSAMPGAGTSTRKVGYASYFYALPTGTSGPLYLVGDLRSSPGAEANARLKLRWELLPEGPTPQHIKSSSRAVGGWPEVLRRLSADWPGTPGKEAVGVDVTASFVIDEAALAPVPALRLKPKPVRQGGHQLAQTAVAWSIDPPSGPVHRVSIARLREGELVVAASGRHTLPLGPDMASALEGAVWQGVATFLRAP</sequence>
<dbReference type="EMBL" id="JELY01000410">
    <property type="protein sequence ID" value="KYF59510.1"/>
    <property type="molecule type" value="Genomic_DNA"/>
</dbReference>
<reference evidence="1 2" key="1">
    <citation type="submission" date="2014-02" db="EMBL/GenBank/DDBJ databases">
        <title>The small core and large imbalanced accessory genome model reveals a collaborative survival strategy of Sorangium cellulosum strains in nature.</title>
        <authorList>
            <person name="Han K."/>
            <person name="Peng R."/>
            <person name="Blom J."/>
            <person name="Li Y.-Z."/>
        </authorList>
    </citation>
    <scope>NUCLEOTIDE SEQUENCE [LARGE SCALE GENOMIC DNA]</scope>
    <source>
        <strain evidence="1 2">So0157-25</strain>
    </source>
</reference>
<evidence type="ECO:0000313" key="1">
    <source>
        <dbReference type="EMBL" id="KYF59510.1"/>
    </source>
</evidence>